<organism evidence="6 7">
    <name type="scientific">Pedobacter panaciterrae</name>
    <dbReference type="NCBI Taxonomy" id="363849"/>
    <lineage>
        <taxon>Bacteria</taxon>
        <taxon>Pseudomonadati</taxon>
        <taxon>Bacteroidota</taxon>
        <taxon>Sphingobacteriia</taxon>
        <taxon>Sphingobacteriales</taxon>
        <taxon>Sphingobacteriaceae</taxon>
        <taxon>Pedobacter</taxon>
    </lineage>
</organism>
<evidence type="ECO:0000313" key="6">
    <source>
        <dbReference type="EMBL" id="MEJ2905562.1"/>
    </source>
</evidence>
<dbReference type="InterPro" id="IPR013324">
    <property type="entry name" value="RNA_pol_sigma_r3/r4-like"/>
</dbReference>
<dbReference type="Proteomes" id="UP001378956">
    <property type="component" value="Unassembled WGS sequence"/>
</dbReference>
<name>A0ABU8NTG8_9SPHI</name>
<protein>
    <submittedName>
        <fullName evidence="6">Sigma-70 family RNA polymerase sigma factor</fullName>
    </submittedName>
</protein>
<keyword evidence="2" id="KW-0805">Transcription regulation</keyword>
<dbReference type="SUPFAM" id="SSF88659">
    <property type="entry name" value="Sigma3 and sigma4 domains of RNA polymerase sigma factors"/>
    <property type="match status" value="1"/>
</dbReference>
<dbReference type="Gene3D" id="1.10.10.10">
    <property type="entry name" value="Winged helix-like DNA-binding domain superfamily/Winged helix DNA-binding domain"/>
    <property type="match status" value="1"/>
</dbReference>
<comment type="caution">
    <text evidence="6">The sequence shown here is derived from an EMBL/GenBank/DDBJ whole genome shotgun (WGS) entry which is preliminary data.</text>
</comment>
<dbReference type="InterPro" id="IPR014284">
    <property type="entry name" value="RNA_pol_sigma-70_dom"/>
</dbReference>
<comment type="similarity">
    <text evidence="1">Belongs to the sigma-70 factor family. ECF subfamily.</text>
</comment>
<proteinExistence type="inferred from homology"/>
<dbReference type="PANTHER" id="PTHR43133">
    <property type="entry name" value="RNA POLYMERASE ECF-TYPE SIGMA FACTO"/>
    <property type="match status" value="1"/>
</dbReference>
<dbReference type="InterPro" id="IPR013325">
    <property type="entry name" value="RNA_pol_sigma_r2"/>
</dbReference>
<reference evidence="6 7" key="1">
    <citation type="submission" date="2024-03" db="EMBL/GenBank/DDBJ databases">
        <title>Sequence of Lycoming College Course Isolates.</title>
        <authorList>
            <person name="Plotts O."/>
            <person name="Newman J."/>
        </authorList>
    </citation>
    <scope>NUCLEOTIDE SEQUENCE [LARGE SCALE GENOMIC DNA]</scope>
    <source>
        <strain evidence="6 7">CJB-3</strain>
    </source>
</reference>
<evidence type="ECO:0000259" key="5">
    <source>
        <dbReference type="Pfam" id="PF08281"/>
    </source>
</evidence>
<feature type="domain" description="RNA polymerase sigma factor 70 region 4 type 2" evidence="5">
    <location>
        <begin position="133"/>
        <end position="174"/>
    </location>
</feature>
<dbReference type="PANTHER" id="PTHR43133:SF46">
    <property type="entry name" value="RNA POLYMERASE SIGMA-70 FACTOR ECF SUBFAMILY"/>
    <property type="match status" value="1"/>
</dbReference>
<dbReference type="RefSeq" id="WP_172660392.1">
    <property type="nucleotide sequence ID" value="NZ_CBFGNQ010000029.1"/>
</dbReference>
<dbReference type="Pfam" id="PF08281">
    <property type="entry name" value="Sigma70_r4_2"/>
    <property type="match status" value="1"/>
</dbReference>
<dbReference type="InterPro" id="IPR013249">
    <property type="entry name" value="RNA_pol_sigma70_r4_t2"/>
</dbReference>
<dbReference type="EMBL" id="JBBEUB010000013">
    <property type="protein sequence ID" value="MEJ2905562.1"/>
    <property type="molecule type" value="Genomic_DNA"/>
</dbReference>
<dbReference type="Gene3D" id="1.10.1740.10">
    <property type="match status" value="1"/>
</dbReference>
<dbReference type="NCBIfam" id="TIGR02937">
    <property type="entry name" value="sigma70-ECF"/>
    <property type="match status" value="1"/>
</dbReference>
<gene>
    <name evidence="6" type="ORF">WAE58_24170</name>
</gene>
<evidence type="ECO:0000256" key="4">
    <source>
        <dbReference type="ARBA" id="ARBA00023163"/>
    </source>
</evidence>
<keyword evidence="3" id="KW-0731">Sigma factor</keyword>
<sequence length="188" mass="22384">MLQVGRKDEEIVRQLKLGDTAAYDLLYEMYWKKLYVHILTRIKDEEAAKDIVQNVFINIWERKETIIINTSLEQFLMGAAKFQVLNYFRSEKIEERVFDHTLRKFEDASVSINELSDYLDLEKLIEVEIKGFPEKMRHAYLLKHAHHSTSEIAEKLNLAEQTVSNHICEAMRRIRKRLSEKFPERLIN</sequence>
<evidence type="ECO:0000256" key="1">
    <source>
        <dbReference type="ARBA" id="ARBA00010641"/>
    </source>
</evidence>
<dbReference type="SUPFAM" id="SSF88946">
    <property type="entry name" value="Sigma2 domain of RNA polymerase sigma factors"/>
    <property type="match status" value="1"/>
</dbReference>
<evidence type="ECO:0000256" key="2">
    <source>
        <dbReference type="ARBA" id="ARBA00023015"/>
    </source>
</evidence>
<evidence type="ECO:0000313" key="7">
    <source>
        <dbReference type="Proteomes" id="UP001378956"/>
    </source>
</evidence>
<accession>A0ABU8NTG8</accession>
<evidence type="ECO:0000256" key="3">
    <source>
        <dbReference type="ARBA" id="ARBA00023082"/>
    </source>
</evidence>
<keyword evidence="7" id="KW-1185">Reference proteome</keyword>
<dbReference type="InterPro" id="IPR036388">
    <property type="entry name" value="WH-like_DNA-bd_sf"/>
</dbReference>
<keyword evidence="4" id="KW-0804">Transcription</keyword>
<dbReference type="InterPro" id="IPR039425">
    <property type="entry name" value="RNA_pol_sigma-70-like"/>
</dbReference>